<dbReference type="EMBL" id="MF417892">
    <property type="protein sequence ID" value="ASN69557.1"/>
    <property type="molecule type" value="Genomic_DNA"/>
</dbReference>
<protein>
    <submittedName>
        <fullName evidence="1">Uncharacterized protein</fullName>
    </submittedName>
</protein>
<gene>
    <name evidence="1" type="ORF">2F2_38</name>
</gene>
<proteinExistence type="predicted"/>
<accession>A0A2H4J8B2</accession>
<evidence type="ECO:0000313" key="1">
    <source>
        <dbReference type="EMBL" id="ASN69557.1"/>
    </source>
</evidence>
<sequence length="343" mass="39095">MTADNSKVIANAMQSKKKSTKRLNTAEFIARARVIHSKKYEYPATNYINSKTKVEVLCLLHGVFYVQPNSHLMGKGCSACGEANRRKSKTKTTEWFIAQAIKVHGCKYDYSESIYAHSKTKLKIKCIDCDLCFFQTPNHHLKGHGCANCAKKETASKNRKTLDAFIVQANKIHGLNRYDYSKSSYISAVKPILIGCNECGISFRQTPNVHLSDHGCPDCAKILTGWNKRRFKKLCENKNRTSSFYLIKCFNENEAFCKIGITSTSIRSRFPRSAMPYKYKELLFLSDTPEVIWSLEKTLIKALKDFRYSPKISFNGETECFSERAIDVIRSLCDQNMSPKPHI</sequence>
<organism evidence="1">
    <name type="scientific">uncultured Caudovirales phage</name>
    <dbReference type="NCBI Taxonomy" id="2100421"/>
    <lineage>
        <taxon>Viruses</taxon>
        <taxon>Duplodnaviria</taxon>
        <taxon>Heunggongvirae</taxon>
        <taxon>Uroviricota</taxon>
        <taxon>Caudoviricetes</taxon>
        <taxon>Peduoviridae</taxon>
        <taxon>Maltschvirus</taxon>
        <taxon>Maltschvirus maltsch</taxon>
    </lineage>
</organism>
<name>A0A2H4J8B2_9CAUD</name>
<reference evidence="1" key="1">
    <citation type="submission" date="2017-06" db="EMBL/GenBank/DDBJ databases">
        <title>Novel phages from South African skin metaviromes.</title>
        <authorList>
            <person name="van Zyl L.J."/>
            <person name="Abrahams Y."/>
            <person name="Stander E.A."/>
            <person name="Kirby B.M."/>
            <person name="Clavaud C."/>
            <person name="Farcet C."/>
            <person name="Breton L."/>
            <person name="Trindade M.I."/>
        </authorList>
    </citation>
    <scope>NUCLEOTIDE SEQUENCE</scope>
</reference>